<sequence length="88" mass="9824">MATTVDNYFQPGWRDQQHTCAACEWKGTSRAMVMELAEDVTEYDCPVCENPLLIVVHPDIDQVQAAAASGNEEARQQLEIIASFPRPD</sequence>
<evidence type="ECO:0000313" key="1">
    <source>
        <dbReference type="EMBL" id="KRG73921.1"/>
    </source>
</evidence>
<reference evidence="1 2" key="1">
    <citation type="submission" date="2015-05" db="EMBL/GenBank/DDBJ databases">
        <title>Genome sequencing and analysis of members of genus Stenotrophomonas.</title>
        <authorList>
            <person name="Patil P.P."/>
            <person name="Midha S."/>
            <person name="Patil P.B."/>
        </authorList>
    </citation>
    <scope>NUCLEOTIDE SEQUENCE [LARGE SCALE GENOMIC DNA]</scope>
    <source>
        <strain evidence="1 2">DSM 21508</strain>
    </source>
</reference>
<keyword evidence="2" id="KW-1185">Reference proteome</keyword>
<dbReference type="PATRIC" id="fig|517011.3.peg.1399"/>
<organism evidence="1 2">
    <name type="scientific">Stenotrophomonas chelatiphaga</name>
    <dbReference type="NCBI Taxonomy" id="517011"/>
    <lineage>
        <taxon>Bacteria</taxon>
        <taxon>Pseudomonadati</taxon>
        <taxon>Pseudomonadota</taxon>
        <taxon>Gammaproteobacteria</taxon>
        <taxon>Lysobacterales</taxon>
        <taxon>Lysobacteraceae</taxon>
        <taxon>Stenotrophomonas</taxon>
    </lineage>
</organism>
<accession>A0A0R0D812</accession>
<protein>
    <submittedName>
        <fullName evidence="1">Uncharacterized protein</fullName>
    </submittedName>
</protein>
<dbReference type="EMBL" id="LDJK01000034">
    <property type="protein sequence ID" value="KRG73921.1"/>
    <property type="molecule type" value="Genomic_DNA"/>
</dbReference>
<gene>
    <name evidence="1" type="ORF">ABB28_08660</name>
</gene>
<proteinExistence type="predicted"/>
<dbReference type="Proteomes" id="UP000051386">
    <property type="component" value="Unassembled WGS sequence"/>
</dbReference>
<dbReference type="RefSeq" id="WP_057508244.1">
    <property type="nucleotide sequence ID" value="NZ_LDJK01000034.1"/>
</dbReference>
<comment type="caution">
    <text evidence="1">The sequence shown here is derived from an EMBL/GenBank/DDBJ whole genome shotgun (WGS) entry which is preliminary data.</text>
</comment>
<dbReference type="AlphaFoldDB" id="A0A0R0D812"/>
<name>A0A0R0D812_9GAMM</name>
<evidence type="ECO:0000313" key="2">
    <source>
        <dbReference type="Proteomes" id="UP000051386"/>
    </source>
</evidence>